<evidence type="ECO:0000256" key="1">
    <source>
        <dbReference type="SAM" id="MobiDB-lite"/>
    </source>
</evidence>
<dbReference type="RefSeq" id="WP_079140316.1">
    <property type="nucleotide sequence ID" value="NZ_CP017316.1"/>
</dbReference>
<proteinExistence type="predicted"/>
<dbReference type="Proteomes" id="UP000095349">
    <property type="component" value="Chromosome"/>
</dbReference>
<dbReference type="NCBIfam" id="TIGR03851">
    <property type="entry name" value="chitin_NgcE"/>
    <property type="match status" value="1"/>
</dbReference>
<accession>A0A1D8G8J0</accession>
<dbReference type="Pfam" id="PF01547">
    <property type="entry name" value="SBP_bac_1"/>
    <property type="match status" value="1"/>
</dbReference>
<dbReference type="InterPro" id="IPR006059">
    <property type="entry name" value="SBP"/>
</dbReference>
<feature type="compositionally biased region" description="Polar residues" evidence="1">
    <location>
        <begin position="1"/>
        <end position="11"/>
    </location>
</feature>
<dbReference type="InterPro" id="IPR006311">
    <property type="entry name" value="TAT_signal"/>
</dbReference>
<dbReference type="PROSITE" id="PS51318">
    <property type="entry name" value="TAT"/>
    <property type="match status" value="1"/>
</dbReference>
<name>A0A1D8G8J0_9ACTN</name>
<dbReference type="EMBL" id="CP017316">
    <property type="protein sequence ID" value="AOT61738.1"/>
    <property type="molecule type" value="Genomic_DNA"/>
</dbReference>
<dbReference type="STRING" id="285473.A4G23_04627"/>
<evidence type="ECO:0000313" key="3">
    <source>
        <dbReference type="Proteomes" id="UP000095349"/>
    </source>
</evidence>
<gene>
    <name evidence="2" type="ORF">A4G23_04627</name>
</gene>
<organism evidence="2 3">
    <name type="scientific">Streptomyces rubrolavendulae</name>
    <dbReference type="NCBI Taxonomy" id="285473"/>
    <lineage>
        <taxon>Bacteria</taxon>
        <taxon>Bacillati</taxon>
        <taxon>Actinomycetota</taxon>
        <taxon>Actinomycetes</taxon>
        <taxon>Kitasatosporales</taxon>
        <taxon>Streptomycetaceae</taxon>
        <taxon>Streptomyces</taxon>
    </lineage>
</organism>
<evidence type="ECO:0000313" key="2">
    <source>
        <dbReference type="EMBL" id="AOT61738.1"/>
    </source>
</evidence>
<dbReference type="OrthoDB" id="8663148at2"/>
<dbReference type="InterPro" id="IPR022386">
    <property type="entry name" value="Chitin_NgcE"/>
</dbReference>
<sequence length="501" mass="53084">MGSTSASNDGSTPDGALDGTADGTPGGHAGPGRRDLIKRSAALGLVTLPALGFLSACATGGGGAGGDAPTAAAGEKTAKNPLGVKEGAPLEAFIFKGGLGDQYAKDAEADYQATYKAEVKHTGTQQVGPKLTPRFAGGNPPDVIDNSGADHLDMNKLSTQGQLQDLAALLDAPSMDDPAKKVRDTIHPSTIEKGRHGDRFDVLYYAFTVYGTWYSRKLLESRGWAYPKTLDEMVALCGEIKKAGIAPWTYAGKYPYYVHFNLFGQIAKIGGMEKWIAIDNLEPGAWTSNDAVRQVAEHYEELAAKKYFLEGSQGLTHIQSQTAWNKGKAVFLPNGSWVENESAPTTPADFGMSVGALFDGSGDALPHGTLRAEPSEPYIVAAKGRNPVGGMELLRIMLSKKHAQNFATKVKSLTCVVDATDGMTLSPGLSSASQVFKAAGENVISLQLQEWYPALTDEKIGGLTGQLLAGELKAADWIRKTQAEADKVARDSSVTKFKRTA</sequence>
<dbReference type="SUPFAM" id="SSF53850">
    <property type="entry name" value="Periplasmic binding protein-like II"/>
    <property type="match status" value="1"/>
</dbReference>
<dbReference type="PATRIC" id="fig|285473.5.peg.4875"/>
<reference evidence="2 3" key="1">
    <citation type="submission" date="2016-09" db="EMBL/GenBank/DDBJ databases">
        <title>Streptomyces rubrolavendulae MJM4426 Genome sequencing and assembly.</title>
        <authorList>
            <person name="Kim J.-G."/>
        </authorList>
    </citation>
    <scope>NUCLEOTIDE SEQUENCE [LARGE SCALE GENOMIC DNA]</scope>
    <source>
        <strain evidence="2 3">MJM4426</strain>
    </source>
</reference>
<feature type="region of interest" description="Disordered" evidence="1">
    <location>
        <begin position="1"/>
        <end position="34"/>
    </location>
</feature>
<protein>
    <submittedName>
        <fullName evidence="2">Bacterial extracellular solute-binding protein</fullName>
    </submittedName>
</protein>
<dbReference type="AlphaFoldDB" id="A0A1D8G8J0"/>
<dbReference type="KEGG" id="srn:A4G23_04627"/>
<dbReference type="Gene3D" id="3.40.190.10">
    <property type="entry name" value="Periplasmic binding protein-like II"/>
    <property type="match status" value="1"/>
</dbReference>
<keyword evidence="3" id="KW-1185">Reference proteome</keyword>